<dbReference type="AlphaFoldDB" id="A0A382CAY2"/>
<dbReference type="InterPro" id="IPR018657">
    <property type="entry name" value="LarA-like_N"/>
</dbReference>
<dbReference type="Pfam" id="PF09861">
    <property type="entry name" value="Lar_N"/>
    <property type="match status" value="1"/>
</dbReference>
<feature type="domain" description="LarA-like N-terminal" evidence="1">
    <location>
        <begin position="17"/>
        <end position="203"/>
    </location>
</feature>
<gene>
    <name evidence="2" type="ORF">METZ01_LOCUS176044</name>
</gene>
<accession>A0A382CAY2</accession>
<organism evidence="2">
    <name type="scientific">marine metagenome</name>
    <dbReference type="NCBI Taxonomy" id="408172"/>
    <lineage>
        <taxon>unclassified sequences</taxon>
        <taxon>metagenomes</taxon>
        <taxon>ecological metagenomes</taxon>
    </lineage>
</organism>
<dbReference type="GO" id="GO:0050043">
    <property type="term" value="F:lactate racemase activity"/>
    <property type="evidence" value="ECO:0007669"/>
    <property type="project" value="InterPro"/>
</dbReference>
<sequence>MITIELPWAAWYGDGRGHSVSLPDGWDIEICSMQGGTDIGDDGIRQRLDAPIGADRLQQLAGKSDSAAILVDDLSRPTPAFRLLPYLLEQLHAGGIEQDQITIIGAVAAHRPMDRDDFIKKVGADLVDQYRVVNHNAYENLEFLGNSSQGVPIFVNRDFMGCQLRIALGMITPRGGFFGGGAKLLIPGACGQQTILLNHRYVHGEAFRPHLDEVARMAGLSFLVNPLLNESLDIIDLVAGDPAQAYRAGCDLGSKLYATKVPEGPLDVGIFNAYPKDTELCQAGLAMVPLNSSDHDPFIDDATIVMTSACSEGAGWHSVLGPGTALRGNPRPQARRTFIYSPAVNRYDCEALYGEHVTLFREWTSLRQRLVQLHGDTARVAVFPAGALQTAAN</sequence>
<evidence type="ECO:0000259" key="1">
    <source>
        <dbReference type="Pfam" id="PF09861"/>
    </source>
</evidence>
<reference evidence="2" key="1">
    <citation type="submission" date="2018-05" db="EMBL/GenBank/DDBJ databases">
        <authorList>
            <person name="Lanie J.A."/>
            <person name="Ng W.-L."/>
            <person name="Kazmierczak K.M."/>
            <person name="Andrzejewski T.M."/>
            <person name="Davidsen T.M."/>
            <person name="Wayne K.J."/>
            <person name="Tettelin H."/>
            <person name="Glass J.I."/>
            <person name="Rusch D."/>
            <person name="Podicherti R."/>
            <person name="Tsui H.-C.T."/>
            <person name="Winkler M.E."/>
        </authorList>
    </citation>
    <scope>NUCLEOTIDE SEQUENCE</scope>
</reference>
<proteinExistence type="predicted"/>
<dbReference type="PANTHER" id="PTHR33171:SF17">
    <property type="entry name" value="LARA-LIKE N-TERMINAL DOMAIN-CONTAINING PROTEIN"/>
    <property type="match status" value="1"/>
</dbReference>
<dbReference type="PANTHER" id="PTHR33171">
    <property type="entry name" value="LAR_N DOMAIN-CONTAINING PROTEIN"/>
    <property type="match status" value="1"/>
</dbReference>
<dbReference type="EMBL" id="UINC01033619">
    <property type="protein sequence ID" value="SVB23190.1"/>
    <property type="molecule type" value="Genomic_DNA"/>
</dbReference>
<dbReference type="InterPro" id="IPR048068">
    <property type="entry name" value="LarA-like"/>
</dbReference>
<protein>
    <recommendedName>
        <fullName evidence="1">LarA-like N-terminal domain-containing protein</fullName>
    </recommendedName>
</protein>
<name>A0A382CAY2_9ZZZZ</name>
<dbReference type="Gene3D" id="3.40.50.11440">
    <property type="match status" value="1"/>
</dbReference>
<evidence type="ECO:0000313" key="2">
    <source>
        <dbReference type="EMBL" id="SVB23190.1"/>
    </source>
</evidence>